<protein>
    <submittedName>
        <fullName evidence="1">Uncharacterized protein</fullName>
    </submittedName>
</protein>
<reference evidence="1 2" key="1">
    <citation type="journal article" date="2016" name="Nat. Commun.">
        <title>Thousands of microbial genomes shed light on interconnected biogeochemical processes in an aquifer system.</title>
        <authorList>
            <person name="Anantharaman K."/>
            <person name="Brown C.T."/>
            <person name="Hug L.A."/>
            <person name="Sharon I."/>
            <person name="Castelle C.J."/>
            <person name="Probst A.J."/>
            <person name="Thomas B.C."/>
            <person name="Singh A."/>
            <person name="Wilkins M.J."/>
            <person name="Karaoz U."/>
            <person name="Brodie E.L."/>
            <person name="Williams K.H."/>
            <person name="Hubbard S.S."/>
            <person name="Banfield J.F."/>
        </authorList>
    </citation>
    <scope>NUCLEOTIDE SEQUENCE [LARGE SCALE GENOMIC DNA]</scope>
</reference>
<accession>A0A1G2SCX7</accession>
<dbReference type="AlphaFoldDB" id="A0A1G2SCX7"/>
<sequence>MKEVLAKCMRCKHYFDIDPDGSCEHPKNKRVYTCVAFRRNLSLIFFFLKPFVKRCGSKAIYFEPCEGEVVMAQRRWREMKRLSRYKRELRYLEKKK</sequence>
<dbReference type="EMBL" id="MHUV01000005">
    <property type="protein sequence ID" value="OHA82582.1"/>
    <property type="molecule type" value="Genomic_DNA"/>
</dbReference>
<organism evidence="1 2">
    <name type="scientific">Candidatus Yonathbacteria bacterium RIFCSPLOWO2_01_FULL_43_27</name>
    <dbReference type="NCBI Taxonomy" id="1802726"/>
    <lineage>
        <taxon>Bacteria</taxon>
        <taxon>Candidatus Yonathiibacteriota</taxon>
    </lineage>
</organism>
<dbReference type="Proteomes" id="UP000178817">
    <property type="component" value="Unassembled WGS sequence"/>
</dbReference>
<evidence type="ECO:0000313" key="1">
    <source>
        <dbReference type="EMBL" id="OHA82582.1"/>
    </source>
</evidence>
<name>A0A1G2SCX7_9BACT</name>
<gene>
    <name evidence="1" type="ORF">A3B07_01455</name>
</gene>
<evidence type="ECO:0000313" key="2">
    <source>
        <dbReference type="Proteomes" id="UP000178817"/>
    </source>
</evidence>
<proteinExistence type="predicted"/>
<comment type="caution">
    <text evidence="1">The sequence shown here is derived from an EMBL/GenBank/DDBJ whole genome shotgun (WGS) entry which is preliminary data.</text>
</comment>